<gene>
    <name evidence="2" type="ORF">GCM10012284_20880</name>
</gene>
<reference evidence="2" key="2">
    <citation type="submission" date="2020-09" db="EMBL/GenBank/DDBJ databases">
        <authorList>
            <person name="Sun Q."/>
            <person name="Zhou Y."/>
        </authorList>
    </citation>
    <scope>NUCLEOTIDE SEQUENCE</scope>
    <source>
        <strain evidence="2">CGMCC 4.7299</strain>
    </source>
</reference>
<dbReference type="AlphaFoldDB" id="A0A8J3BZ71"/>
<dbReference type="EMBL" id="BMMX01000006">
    <property type="protein sequence ID" value="GGK86506.1"/>
    <property type="molecule type" value="Genomic_DNA"/>
</dbReference>
<evidence type="ECO:0000313" key="2">
    <source>
        <dbReference type="EMBL" id="GGK86506.1"/>
    </source>
</evidence>
<dbReference type="InterPro" id="IPR014717">
    <property type="entry name" value="Transl_elong_EF1B/ribsomal_bS6"/>
</dbReference>
<dbReference type="Proteomes" id="UP000656042">
    <property type="component" value="Unassembled WGS sequence"/>
</dbReference>
<dbReference type="Pfam" id="PF04350">
    <property type="entry name" value="PilO"/>
    <property type="match status" value="1"/>
</dbReference>
<dbReference type="Gene3D" id="3.30.70.60">
    <property type="match status" value="1"/>
</dbReference>
<feature type="compositionally biased region" description="Low complexity" evidence="1">
    <location>
        <begin position="162"/>
        <end position="183"/>
    </location>
</feature>
<evidence type="ECO:0008006" key="4">
    <source>
        <dbReference type="Google" id="ProtNLM"/>
    </source>
</evidence>
<reference evidence="2" key="1">
    <citation type="journal article" date="2014" name="Int. J. Syst. Evol. Microbiol.">
        <title>Complete genome sequence of Corynebacterium casei LMG S-19264T (=DSM 44701T), isolated from a smear-ripened cheese.</title>
        <authorList>
            <consortium name="US DOE Joint Genome Institute (JGI-PGF)"/>
            <person name="Walter F."/>
            <person name="Albersmeier A."/>
            <person name="Kalinowski J."/>
            <person name="Ruckert C."/>
        </authorList>
    </citation>
    <scope>NUCLEOTIDE SEQUENCE</scope>
    <source>
        <strain evidence="2">CGMCC 4.7299</strain>
    </source>
</reference>
<dbReference type="InterPro" id="IPR007445">
    <property type="entry name" value="PilO"/>
</dbReference>
<protein>
    <recommendedName>
        <fullName evidence="4">Type IV pilus assembly protein PilO</fullName>
    </recommendedName>
</protein>
<organism evidence="2 3">
    <name type="scientific">Mangrovihabitans endophyticus</name>
    <dbReference type="NCBI Taxonomy" id="1751298"/>
    <lineage>
        <taxon>Bacteria</taxon>
        <taxon>Bacillati</taxon>
        <taxon>Actinomycetota</taxon>
        <taxon>Actinomycetes</taxon>
        <taxon>Micromonosporales</taxon>
        <taxon>Micromonosporaceae</taxon>
        <taxon>Mangrovihabitans</taxon>
    </lineage>
</organism>
<keyword evidence="3" id="KW-1185">Reference proteome</keyword>
<feature type="region of interest" description="Disordered" evidence="1">
    <location>
        <begin position="162"/>
        <end position="194"/>
    </location>
</feature>
<dbReference type="GO" id="GO:0043683">
    <property type="term" value="P:type IV pilus assembly"/>
    <property type="evidence" value="ECO:0007669"/>
    <property type="project" value="InterPro"/>
</dbReference>
<accession>A0A8J3BZ71</accession>
<name>A0A8J3BZ71_9ACTN</name>
<evidence type="ECO:0000256" key="1">
    <source>
        <dbReference type="SAM" id="MobiDB-lite"/>
    </source>
</evidence>
<proteinExistence type="predicted"/>
<sequence>MGRFRADRVWQAAGLAVILLLAAGGWFLFIGPKYAEADETRAERETVEIQTITLRKRVGQLKQESDELPKYKAALKQAQAALPADSGVPDFLRQLQASGDELGVDVNGISVAAPSEVVEQAGVYELPMTVSVNGTAARLSSFLTRMQSAQPRAVLITAATLTSQGTSGSTSTDSTSTDSAGTDENGGDAGDADQAATMTLSLALKAYVIPPAGTGAPTVTSK</sequence>
<comment type="caution">
    <text evidence="2">The sequence shown here is derived from an EMBL/GenBank/DDBJ whole genome shotgun (WGS) entry which is preliminary data.</text>
</comment>
<dbReference type="GO" id="GO:0043107">
    <property type="term" value="P:type IV pilus-dependent motility"/>
    <property type="evidence" value="ECO:0007669"/>
    <property type="project" value="InterPro"/>
</dbReference>
<dbReference type="RefSeq" id="WP_189078937.1">
    <property type="nucleotide sequence ID" value="NZ_BMMX01000006.1"/>
</dbReference>
<evidence type="ECO:0000313" key="3">
    <source>
        <dbReference type="Proteomes" id="UP000656042"/>
    </source>
</evidence>